<protein>
    <submittedName>
        <fullName evidence="1">Uncharacterized protein</fullName>
    </submittedName>
</protein>
<gene>
    <name evidence="1" type="ORF">FAM6012_03070</name>
</gene>
<organism evidence="1 2">
    <name type="scientific">Lacticaseibacillus paracasei</name>
    <name type="common">Lactobacillus paracasei</name>
    <dbReference type="NCBI Taxonomy" id="1597"/>
    <lineage>
        <taxon>Bacteria</taxon>
        <taxon>Bacillati</taxon>
        <taxon>Bacillota</taxon>
        <taxon>Bacilli</taxon>
        <taxon>Lactobacillales</taxon>
        <taxon>Lactobacillaceae</taxon>
        <taxon>Lacticaseibacillus</taxon>
    </lineage>
</organism>
<dbReference type="AlphaFoldDB" id="A0A8B3GLF0"/>
<evidence type="ECO:0000313" key="2">
    <source>
        <dbReference type="Proteomes" id="UP000284123"/>
    </source>
</evidence>
<evidence type="ECO:0000313" key="1">
    <source>
        <dbReference type="EMBL" id="RNE24896.1"/>
    </source>
</evidence>
<dbReference type="EMBL" id="LKGI01000155">
    <property type="protein sequence ID" value="RNE24896.1"/>
    <property type="molecule type" value="Genomic_DNA"/>
</dbReference>
<comment type="caution">
    <text evidence="1">The sequence shown here is derived from an EMBL/GenBank/DDBJ whole genome shotgun (WGS) entry which is preliminary data.</text>
</comment>
<dbReference type="Proteomes" id="UP000284123">
    <property type="component" value="Unassembled WGS sequence"/>
</dbReference>
<accession>A0A8B3GLF0</accession>
<dbReference type="RefSeq" id="WP_123019996.1">
    <property type="nucleotide sequence ID" value="NZ_LKGI01000155.1"/>
</dbReference>
<reference evidence="1 2" key="1">
    <citation type="journal article" date="2018" name="Front. Microbiol.">
        <title>Conversion of Methionine to Cysteine in Lactobacillus paracasei Depends on the Highly Mobile cysK-ctl-cysE Gene Cluster.</title>
        <authorList>
            <person name="Wuthrich D."/>
            <person name="Irmler S."/>
            <person name="Berthoud H."/>
            <person name="Guggenbuhl B."/>
            <person name="Eugster E."/>
            <person name="Bruggmann R."/>
        </authorList>
    </citation>
    <scope>NUCLEOTIDE SEQUENCE [LARGE SCALE GENOMIC DNA]</scope>
    <source>
        <strain evidence="1 2">FAM6012</strain>
    </source>
</reference>
<proteinExistence type="predicted"/>
<name>A0A8B3GLF0_LACPA</name>
<sequence>MTEELIGYLKFNDFVDELVDNQIWMQRIENFTKRHPRNKNDDQIFDPYEGKVRTKDGVIDYTELMDIDSPNLKKRCYIASFTRIYKSNFEKNGRIKTNIAYNLHKLAGSRDFVVMESGNSRESSLEAAVNSINMSPRKSDPNIPLGYLDAKGKIQNYAQQVILYDAVLQAFLKITSPAIRAKMSKDWDPKYQAFSILSEITKEDASEHIKSLGTQRVATLIKNLDMRILQKFMRNMDTNYIKKLKPLISQEKTNALIKAIDLQRCNPLKPSNLKLTMEVGEVTYTDKIISETRQEAIQKARKDEEYRDDLLKKCIWEKPYKYITQQESRIVLIASETTANQKFPCIMNLQYYKEPLSPTNDGSEQYLLPIQAQKIHGCFIYYLRSQYFRDLHKSITEESNIRVYPIVTKEKREYY</sequence>